<reference evidence="1 2" key="1">
    <citation type="submission" date="2013-05" db="EMBL/GenBank/DDBJ databases">
        <title>Genome sequence of Streptomyces sparsogenes DSM 40356.</title>
        <authorList>
            <person name="Coyne S."/>
            <person name="Seebeck F.P."/>
        </authorList>
    </citation>
    <scope>NUCLEOTIDE SEQUENCE [LARGE SCALE GENOMIC DNA]</scope>
    <source>
        <strain evidence="1 2">DSM 40356</strain>
    </source>
</reference>
<proteinExistence type="predicted"/>
<gene>
    <name evidence="1" type="ORF">SPAR_09578</name>
</gene>
<dbReference type="Proteomes" id="UP000186168">
    <property type="component" value="Unassembled WGS sequence"/>
</dbReference>
<dbReference type="GO" id="GO:0004601">
    <property type="term" value="F:peroxidase activity"/>
    <property type="evidence" value="ECO:0007669"/>
    <property type="project" value="UniProtKB-KW"/>
</dbReference>
<dbReference type="AlphaFoldDB" id="A0A1R1SNZ4"/>
<keyword evidence="1" id="KW-0575">Peroxidase</keyword>
<evidence type="ECO:0000313" key="2">
    <source>
        <dbReference type="Proteomes" id="UP000186168"/>
    </source>
</evidence>
<sequence length="29" mass="3396">MSAITLEIALTNFFNRINRTIREQAGKTW</sequence>
<keyword evidence="1" id="KW-0560">Oxidoreductase</keyword>
<protein>
    <submittedName>
        <fullName evidence="1">Alkylhydroperoxidase</fullName>
    </submittedName>
</protein>
<name>A0A1R1SNZ4_9ACTN</name>
<organism evidence="1 2">
    <name type="scientific">Streptomyces sparsogenes DSM 40356</name>
    <dbReference type="NCBI Taxonomy" id="1331668"/>
    <lineage>
        <taxon>Bacteria</taxon>
        <taxon>Bacillati</taxon>
        <taxon>Actinomycetota</taxon>
        <taxon>Actinomycetes</taxon>
        <taxon>Kitasatosporales</taxon>
        <taxon>Streptomycetaceae</taxon>
        <taxon>Streptomyces</taxon>
    </lineage>
</organism>
<accession>A0A1R1SNZ4</accession>
<dbReference type="EMBL" id="ASQP01000141">
    <property type="protein sequence ID" value="OMI39719.1"/>
    <property type="molecule type" value="Genomic_DNA"/>
</dbReference>
<evidence type="ECO:0000313" key="1">
    <source>
        <dbReference type="EMBL" id="OMI39719.1"/>
    </source>
</evidence>
<keyword evidence="2" id="KW-1185">Reference proteome</keyword>
<comment type="caution">
    <text evidence="1">The sequence shown here is derived from an EMBL/GenBank/DDBJ whole genome shotgun (WGS) entry which is preliminary data.</text>
</comment>